<dbReference type="InterPro" id="IPR013222">
    <property type="entry name" value="Glyco_hyd_98_carb-bd"/>
</dbReference>
<sequence length="247" mass="26508">MAKHAKPKGRTVWVRLERGPVIVAGVCVILGVSLTAVFGGGPGDAESAEEPTQSQTSSSEEPTASELPSETPAAETTGPPSLPDVAYLVDLAANDPHLDVGTGIVSVLNDEYDKSLWYRCELYCNDSAPASVEYKIGGAYDRFVVMAAVNADAEEGDQEGFFQVYLDDSPLFEDHVKVTRGEPEVIDVPVEGVTWLRIEAYREGTVDNPAQAGANFVGGVSNKFPDLAWARPVLCRTHAACDEWATY</sequence>
<evidence type="ECO:0000313" key="4">
    <source>
        <dbReference type="EMBL" id="MFC3492715.1"/>
    </source>
</evidence>
<keyword evidence="2" id="KW-0472">Membrane</keyword>
<name>A0ABV7PW14_9ACTN</name>
<keyword evidence="2" id="KW-1133">Transmembrane helix</keyword>
<feature type="compositionally biased region" description="Low complexity" evidence="1">
    <location>
        <begin position="50"/>
        <end position="72"/>
    </location>
</feature>
<keyword evidence="2" id="KW-0812">Transmembrane</keyword>
<proteinExistence type="predicted"/>
<comment type="caution">
    <text evidence="4">The sequence shown here is derived from an EMBL/GenBank/DDBJ whole genome shotgun (WGS) entry which is preliminary data.</text>
</comment>
<organism evidence="4 5">
    <name type="scientific">Glycomyces rhizosphaerae</name>
    <dbReference type="NCBI Taxonomy" id="2054422"/>
    <lineage>
        <taxon>Bacteria</taxon>
        <taxon>Bacillati</taxon>
        <taxon>Actinomycetota</taxon>
        <taxon>Actinomycetes</taxon>
        <taxon>Glycomycetales</taxon>
        <taxon>Glycomycetaceae</taxon>
        <taxon>Glycomyces</taxon>
    </lineage>
</organism>
<protein>
    <submittedName>
        <fullName evidence="4">NPCBM/NEW2 domain-containing protein</fullName>
    </submittedName>
</protein>
<dbReference type="RefSeq" id="WP_387973839.1">
    <property type="nucleotide sequence ID" value="NZ_JBHRWO010000009.1"/>
</dbReference>
<evidence type="ECO:0000256" key="1">
    <source>
        <dbReference type="SAM" id="MobiDB-lite"/>
    </source>
</evidence>
<dbReference type="EMBL" id="JBHRWO010000009">
    <property type="protein sequence ID" value="MFC3492715.1"/>
    <property type="molecule type" value="Genomic_DNA"/>
</dbReference>
<dbReference type="Gene3D" id="2.60.120.1060">
    <property type="entry name" value="NPCBM/NEW2 domain"/>
    <property type="match status" value="1"/>
</dbReference>
<feature type="transmembrane region" description="Helical" evidence="2">
    <location>
        <begin position="21"/>
        <end position="41"/>
    </location>
</feature>
<keyword evidence="5" id="KW-1185">Reference proteome</keyword>
<dbReference type="Proteomes" id="UP001595712">
    <property type="component" value="Unassembled WGS sequence"/>
</dbReference>
<dbReference type="InterPro" id="IPR008979">
    <property type="entry name" value="Galactose-bd-like_sf"/>
</dbReference>
<evidence type="ECO:0000259" key="3">
    <source>
        <dbReference type="Pfam" id="PF08305"/>
    </source>
</evidence>
<evidence type="ECO:0000256" key="2">
    <source>
        <dbReference type="SAM" id="Phobius"/>
    </source>
</evidence>
<feature type="region of interest" description="Disordered" evidence="1">
    <location>
        <begin position="41"/>
        <end position="80"/>
    </location>
</feature>
<accession>A0ABV7PW14</accession>
<dbReference type="SUPFAM" id="SSF49785">
    <property type="entry name" value="Galactose-binding domain-like"/>
    <property type="match status" value="1"/>
</dbReference>
<feature type="domain" description="Glycosyl hydrolase family 98 putative carbohydrate-binding module" evidence="3">
    <location>
        <begin position="128"/>
        <end position="205"/>
    </location>
</feature>
<gene>
    <name evidence="4" type="ORF">ACFO8M_09475</name>
</gene>
<dbReference type="Pfam" id="PF08305">
    <property type="entry name" value="NPCBM"/>
    <property type="match status" value="1"/>
</dbReference>
<reference evidence="5" key="1">
    <citation type="journal article" date="2019" name="Int. J. Syst. Evol. Microbiol.">
        <title>The Global Catalogue of Microorganisms (GCM) 10K type strain sequencing project: providing services to taxonomists for standard genome sequencing and annotation.</title>
        <authorList>
            <consortium name="The Broad Institute Genomics Platform"/>
            <consortium name="The Broad Institute Genome Sequencing Center for Infectious Disease"/>
            <person name="Wu L."/>
            <person name="Ma J."/>
        </authorList>
    </citation>
    <scope>NUCLEOTIDE SEQUENCE [LARGE SCALE GENOMIC DNA]</scope>
    <source>
        <strain evidence="5">CGMCC 4.7396</strain>
    </source>
</reference>
<dbReference type="InterPro" id="IPR038637">
    <property type="entry name" value="NPCBM_sf"/>
</dbReference>
<evidence type="ECO:0000313" key="5">
    <source>
        <dbReference type="Proteomes" id="UP001595712"/>
    </source>
</evidence>